<evidence type="ECO:0000313" key="2">
    <source>
        <dbReference type="Proteomes" id="UP000316649"/>
    </source>
</evidence>
<proteinExistence type="predicted"/>
<accession>A0A557S0L2</accession>
<comment type="caution">
    <text evidence="1">The sequence shown here is derived from an EMBL/GenBank/DDBJ whole genome shotgun (WGS) entry which is preliminary data.</text>
</comment>
<reference evidence="1 2" key="1">
    <citation type="submission" date="2019-07" db="EMBL/GenBank/DDBJ databases">
        <title>The pathways for chlorine oxyanion respiration interact through the shared metabolite chlorate.</title>
        <authorList>
            <person name="Barnum T.P."/>
            <person name="Cheng Y."/>
            <person name="Hill K.A."/>
            <person name="Lucas L.N."/>
            <person name="Carlson H.K."/>
            <person name="Coates J.D."/>
        </authorList>
    </citation>
    <scope>NUCLEOTIDE SEQUENCE [LARGE SCALE GENOMIC DNA]</scope>
    <source>
        <strain evidence="1 2">BK-1</strain>
    </source>
</reference>
<protein>
    <submittedName>
        <fullName evidence="1">Uncharacterized protein</fullName>
    </submittedName>
</protein>
<gene>
    <name evidence="1" type="ORF">FHP88_15655</name>
</gene>
<dbReference type="Proteomes" id="UP000316649">
    <property type="component" value="Unassembled WGS sequence"/>
</dbReference>
<dbReference type="EMBL" id="VMNH01000023">
    <property type="protein sequence ID" value="TVO70888.1"/>
    <property type="molecule type" value="Genomic_DNA"/>
</dbReference>
<sequence length="113" mass="12788">MIDASKRKQLRRLRLLQWLQHADGEWLAAPLLLKLLLDDPDLRPELVNVLRSLIWLEDQGLADVKVVDGLDDESTTFARITEWGNDFLSADMAFVEGIFHPNCGECLEVSADA</sequence>
<keyword evidence="2" id="KW-1185">Reference proteome</keyword>
<dbReference type="AlphaFoldDB" id="A0A557S0L2"/>
<organism evidence="1 2">
    <name type="scientific">Sedimenticola selenatireducens</name>
    <dbReference type="NCBI Taxonomy" id="191960"/>
    <lineage>
        <taxon>Bacteria</taxon>
        <taxon>Pseudomonadati</taxon>
        <taxon>Pseudomonadota</taxon>
        <taxon>Gammaproteobacteria</taxon>
        <taxon>Chromatiales</taxon>
        <taxon>Sedimenticolaceae</taxon>
        <taxon>Sedimenticola</taxon>
    </lineage>
</organism>
<name>A0A557S0L2_9GAMM</name>
<dbReference type="RefSeq" id="WP_144360025.1">
    <property type="nucleotide sequence ID" value="NZ_VMNH01000023.1"/>
</dbReference>
<evidence type="ECO:0000313" key="1">
    <source>
        <dbReference type="EMBL" id="TVO70888.1"/>
    </source>
</evidence>